<evidence type="ECO:0000256" key="2">
    <source>
        <dbReference type="SAM" id="Phobius"/>
    </source>
</evidence>
<gene>
    <name evidence="4" type="ORF">TBC1_11750</name>
</gene>
<evidence type="ECO:0000313" key="4">
    <source>
        <dbReference type="EMBL" id="GAP42618.1"/>
    </source>
</evidence>
<keyword evidence="3" id="KW-0732">Signal</keyword>
<evidence type="ECO:0000256" key="1">
    <source>
        <dbReference type="SAM" id="MobiDB-lite"/>
    </source>
</evidence>
<keyword evidence="5" id="KW-1185">Reference proteome</keyword>
<feature type="signal peptide" evidence="3">
    <location>
        <begin position="1"/>
        <end position="26"/>
    </location>
</feature>
<sequence>MKKTVKILSVTLMLALFAGFSTSVFAQGPPPPPPSGGHGQTTNQPAGGGAPIGSAVTLMLGLFAAYGAKKAWDARHKLDE</sequence>
<keyword evidence="2" id="KW-0472">Membrane</keyword>
<name>A0A0S7BPW3_9BACT</name>
<reference evidence="4" key="1">
    <citation type="journal article" date="2015" name="Genome Announc.">
        <title>Draft Genome Sequence of Bacteroidales Strain TBC1, a Novel Isolate from a Methanogenic Wastewater Treatment System.</title>
        <authorList>
            <person name="Tourlousse D.M."/>
            <person name="Matsuura N."/>
            <person name="Sun L."/>
            <person name="Toyonaga M."/>
            <person name="Kuroda K."/>
            <person name="Ohashi A."/>
            <person name="Cruz R."/>
            <person name="Yamaguchi T."/>
            <person name="Sekiguchi Y."/>
        </authorList>
    </citation>
    <scope>NUCLEOTIDE SEQUENCE [LARGE SCALE GENOMIC DNA]</scope>
    <source>
        <strain evidence="4">TBC1</strain>
    </source>
</reference>
<keyword evidence="2" id="KW-0812">Transmembrane</keyword>
<protein>
    <submittedName>
        <fullName evidence="4">Uncharacterized protein</fullName>
    </submittedName>
</protein>
<organism evidence="4">
    <name type="scientific">Lentimicrobium saccharophilum</name>
    <dbReference type="NCBI Taxonomy" id="1678841"/>
    <lineage>
        <taxon>Bacteria</taxon>
        <taxon>Pseudomonadati</taxon>
        <taxon>Bacteroidota</taxon>
        <taxon>Bacteroidia</taxon>
        <taxon>Bacteroidales</taxon>
        <taxon>Lentimicrobiaceae</taxon>
        <taxon>Lentimicrobium</taxon>
    </lineage>
</organism>
<keyword evidence="2" id="KW-1133">Transmembrane helix</keyword>
<evidence type="ECO:0000313" key="5">
    <source>
        <dbReference type="Proteomes" id="UP000053091"/>
    </source>
</evidence>
<evidence type="ECO:0000256" key="3">
    <source>
        <dbReference type="SAM" id="SignalP"/>
    </source>
</evidence>
<dbReference type="EMBL" id="DF968182">
    <property type="protein sequence ID" value="GAP42618.1"/>
    <property type="molecule type" value="Genomic_DNA"/>
</dbReference>
<dbReference type="AlphaFoldDB" id="A0A0S7BPW3"/>
<proteinExistence type="predicted"/>
<dbReference type="RefSeq" id="WP_062038685.1">
    <property type="nucleotide sequence ID" value="NZ_DF968182.1"/>
</dbReference>
<dbReference type="Proteomes" id="UP000053091">
    <property type="component" value="Unassembled WGS sequence"/>
</dbReference>
<feature type="region of interest" description="Disordered" evidence="1">
    <location>
        <begin position="26"/>
        <end position="50"/>
    </location>
</feature>
<feature type="chain" id="PRO_5006633090" evidence="3">
    <location>
        <begin position="27"/>
        <end position="80"/>
    </location>
</feature>
<accession>A0A0S7BPW3</accession>
<feature type="transmembrane region" description="Helical" evidence="2">
    <location>
        <begin position="50"/>
        <end position="68"/>
    </location>
</feature>